<dbReference type="AlphaFoldDB" id="A0A811VJK4"/>
<proteinExistence type="predicted"/>
<accession>A0A811VJK4</accession>
<dbReference type="Proteomes" id="UP000606786">
    <property type="component" value="Unassembled WGS sequence"/>
</dbReference>
<evidence type="ECO:0000313" key="1">
    <source>
        <dbReference type="EMBL" id="CAD7015174.1"/>
    </source>
</evidence>
<reference evidence="1" key="1">
    <citation type="submission" date="2020-11" db="EMBL/GenBank/DDBJ databases">
        <authorList>
            <person name="Whitehead M."/>
        </authorList>
    </citation>
    <scope>NUCLEOTIDE SEQUENCE</scope>
    <source>
        <strain evidence="1">EGII</strain>
    </source>
</reference>
<gene>
    <name evidence="1" type="ORF">CCAP1982_LOCUS23127</name>
</gene>
<feature type="non-terminal residue" evidence="1">
    <location>
        <position position="63"/>
    </location>
</feature>
<organism evidence="1 2">
    <name type="scientific">Ceratitis capitata</name>
    <name type="common">Mediterranean fruit fly</name>
    <name type="synonym">Tephritis capitata</name>
    <dbReference type="NCBI Taxonomy" id="7213"/>
    <lineage>
        <taxon>Eukaryota</taxon>
        <taxon>Metazoa</taxon>
        <taxon>Ecdysozoa</taxon>
        <taxon>Arthropoda</taxon>
        <taxon>Hexapoda</taxon>
        <taxon>Insecta</taxon>
        <taxon>Pterygota</taxon>
        <taxon>Neoptera</taxon>
        <taxon>Endopterygota</taxon>
        <taxon>Diptera</taxon>
        <taxon>Brachycera</taxon>
        <taxon>Muscomorpha</taxon>
        <taxon>Tephritoidea</taxon>
        <taxon>Tephritidae</taxon>
        <taxon>Ceratitis</taxon>
        <taxon>Ceratitis</taxon>
    </lineage>
</organism>
<evidence type="ECO:0000313" key="2">
    <source>
        <dbReference type="Proteomes" id="UP000606786"/>
    </source>
</evidence>
<comment type="caution">
    <text evidence="1">The sequence shown here is derived from an EMBL/GenBank/DDBJ whole genome shotgun (WGS) entry which is preliminary data.</text>
</comment>
<keyword evidence="2" id="KW-1185">Reference proteome</keyword>
<dbReference type="EMBL" id="CAJHJT010000056">
    <property type="protein sequence ID" value="CAD7015174.1"/>
    <property type="molecule type" value="Genomic_DNA"/>
</dbReference>
<sequence>MRELTLCLTKVKATFSEFSYATMDSDKLLKLVGMAVCDQGRDRVWGSLTSQVKPTVWWRRFRY</sequence>
<name>A0A811VJK4_CERCA</name>
<protein>
    <submittedName>
        <fullName evidence="1">(Mediterranean fruit fly) hypothetical protein</fullName>
    </submittedName>
</protein>